<evidence type="ECO:0000256" key="1">
    <source>
        <dbReference type="SAM" id="MobiDB-lite"/>
    </source>
</evidence>
<sequence>MRNAARLVIVALTALLLALPAGVAGVSAGAETRADQSHAVAAQPAPTETSQPGTTTPDGPELTPAETEADKVDQRRKLVMGIASAVLLGIVVWGRSVRRKKAKAG</sequence>
<keyword evidence="2" id="KW-1133">Transmembrane helix</keyword>
<evidence type="ECO:0000256" key="3">
    <source>
        <dbReference type="SAM" id="SignalP"/>
    </source>
</evidence>
<evidence type="ECO:0008006" key="6">
    <source>
        <dbReference type="Google" id="ProtNLM"/>
    </source>
</evidence>
<dbReference type="Proteomes" id="UP000185696">
    <property type="component" value="Unassembled WGS sequence"/>
</dbReference>
<evidence type="ECO:0000313" key="5">
    <source>
        <dbReference type="Proteomes" id="UP000185696"/>
    </source>
</evidence>
<feature type="region of interest" description="Disordered" evidence="1">
    <location>
        <begin position="28"/>
        <end position="71"/>
    </location>
</feature>
<organism evidence="4 5">
    <name type="scientific">Actinophytocola xinjiangensis</name>
    <dbReference type="NCBI Taxonomy" id="485602"/>
    <lineage>
        <taxon>Bacteria</taxon>
        <taxon>Bacillati</taxon>
        <taxon>Actinomycetota</taxon>
        <taxon>Actinomycetes</taxon>
        <taxon>Pseudonocardiales</taxon>
        <taxon>Pseudonocardiaceae</taxon>
    </lineage>
</organism>
<evidence type="ECO:0000313" key="4">
    <source>
        <dbReference type="EMBL" id="OLF04583.1"/>
    </source>
</evidence>
<feature type="chain" id="PRO_5039644518" description="MYXO-CTERM domain-containing protein" evidence="3">
    <location>
        <begin position="24"/>
        <end position="105"/>
    </location>
</feature>
<keyword evidence="2" id="KW-0472">Membrane</keyword>
<gene>
    <name evidence="4" type="ORF">BLA60_39965</name>
</gene>
<comment type="caution">
    <text evidence="4">The sequence shown here is derived from an EMBL/GenBank/DDBJ whole genome shotgun (WGS) entry which is preliminary data.</text>
</comment>
<dbReference type="AlphaFoldDB" id="A0A7Z0WD01"/>
<feature type="transmembrane region" description="Helical" evidence="2">
    <location>
        <begin position="78"/>
        <end position="97"/>
    </location>
</feature>
<dbReference type="EMBL" id="MSIF01000041">
    <property type="protein sequence ID" value="OLF04583.1"/>
    <property type="molecule type" value="Genomic_DNA"/>
</dbReference>
<evidence type="ECO:0000256" key="2">
    <source>
        <dbReference type="SAM" id="Phobius"/>
    </source>
</evidence>
<feature type="compositionally biased region" description="Polar residues" evidence="1">
    <location>
        <begin position="46"/>
        <end position="57"/>
    </location>
</feature>
<name>A0A7Z0WD01_9PSEU</name>
<feature type="signal peptide" evidence="3">
    <location>
        <begin position="1"/>
        <end position="23"/>
    </location>
</feature>
<proteinExistence type="predicted"/>
<accession>A0A7Z0WD01</accession>
<keyword evidence="3" id="KW-0732">Signal</keyword>
<dbReference type="OrthoDB" id="3638602at2"/>
<reference evidence="4 5" key="1">
    <citation type="submission" date="2016-12" db="EMBL/GenBank/DDBJ databases">
        <title>The draft genome sequence of Actinophytocola xinjiangensis.</title>
        <authorList>
            <person name="Wang W."/>
            <person name="Yuan L."/>
        </authorList>
    </citation>
    <scope>NUCLEOTIDE SEQUENCE [LARGE SCALE GENOMIC DNA]</scope>
    <source>
        <strain evidence="4 5">CGMCC 4.4663</strain>
    </source>
</reference>
<keyword evidence="5" id="KW-1185">Reference proteome</keyword>
<protein>
    <recommendedName>
        <fullName evidence="6">MYXO-CTERM domain-containing protein</fullName>
    </recommendedName>
</protein>
<keyword evidence="2" id="KW-0812">Transmembrane</keyword>
<dbReference type="RefSeq" id="WP_075138310.1">
    <property type="nucleotide sequence ID" value="NZ_MSIF01000041.1"/>
</dbReference>